<dbReference type="Proteomes" id="UP000515152">
    <property type="component" value="Chromosome 5"/>
</dbReference>
<dbReference type="GeneID" id="105895958"/>
<organism evidence="2 3">
    <name type="scientific">Clupea harengus</name>
    <name type="common">Atlantic herring</name>
    <dbReference type="NCBI Taxonomy" id="7950"/>
    <lineage>
        <taxon>Eukaryota</taxon>
        <taxon>Metazoa</taxon>
        <taxon>Chordata</taxon>
        <taxon>Craniata</taxon>
        <taxon>Vertebrata</taxon>
        <taxon>Euteleostomi</taxon>
        <taxon>Actinopterygii</taxon>
        <taxon>Neopterygii</taxon>
        <taxon>Teleostei</taxon>
        <taxon>Clupei</taxon>
        <taxon>Clupeiformes</taxon>
        <taxon>Clupeoidei</taxon>
        <taxon>Clupeidae</taxon>
        <taxon>Clupea</taxon>
    </lineage>
</organism>
<dbReference type="GO" id="GO:0061630">
    <property type="term" value="F:ubiquitin protein ligase activity"/>
    <property type="evidence" value="ECO:0007669"/>
    <property type="project" value="TreeGrafter"/>
</dbReference>
<keyword evidence="2" id="KW-1185">Reference proteome</keyword>
<evidence type="ECO:0000313" key="2">
    <source>
        <dbReference type="Proteomes" id="UP000515152"/>
    </source>
</evidence>
<dbReference type="SMART" id="SM01198">
    <property type="entry name" value="FBA"/>
    <property type="match status" value="1"/>
</dbReference>
<dbReference type="GO" id="GO:0031146">
    <property type="term" value="P:SCF-dependent proteasomal ubiquitin-dependent protein catabolic process"/>
    <property type="evidence" value="ECO:0007669"/>
    <property type="project" value="TreeGrafter"/>
</dbReference>
<dbReference type="InterPro" id="IPR008979">
    <property type="entry name" value="Galactose-bd-like_sf"/>
</dbReference>
<reference evidence="3" key="1">
    <citation type="submission" date="2025-08" db="UniProtKB">
        <authorList>
            <consortium name="RefSeq"/>
        </authorList>
    </citation>
    <scope>IDENTIFICATION</scope>
</reference>
<feature type="domain" description="FBA" evidence="1">
    <location>
        <begin position="1"/>
        <end position="176"/>
    </location>
</feature>
<dbReference type="PROSITE" id="PS51114">
    <property type="entry name" value="FBA"/>
    <property type="match status" value="1"/>
</dbReference>
<dbReference type="GO" id="GO:0005737">
    <property type="term" value="C:cytoplasm"/>
    <property type="evidence" value="ECO:0007669"/>
    <property type="project" value="TreeGrafter"/>
</dbReference>
<dbReference type="PANTHER" id="PTHR12125">
    <property type="entry name" value="F-BOX ONLY PROTEIN 6-LIKE PROTEIN"/>
    <property type="match status" value="1"/>
</dbReference>
<dbReference type="RefSeq" id="XP_012678124.1">
    <property type="nucleotide sequence ID" value="XM_012822670.3"/>
</dbReference>
<dbReference type="SUPFAM" id="SSF49785">
    <property type="entry name" value="Galactose-binding domain-like"/>
    <property type="match status" value="1"/>
</dbReference>
<dbReference type="Gene3D" id="2.60.120.260">
    <property type="entry name" value="Galactose-binding domain-like"/>
    <property type="match status" value="1"/>
</dbReference>
<proteinExistence type="predicted"/>
<accession>A0A6P3VQ88</accession>
<protein>
    <submittedName>
        <fullName evidence="3">F-box only protein 2 isoform X1</fullName>
    </submittedName>
</protein>
<dbReference type="GO" id="GO:0019005">
    <property type="term" value="C:SCF ubiquitin ligase complex"/>
    <property type="evidence" value="ECO:0007669"/>
    <property type="project" value="TreeGrafter"/>
</dbReference>
<dbReference type="OrthoDB" id="1107553at2759"/>
<evidence type="ECO:0000259" key="1">
    <source>
        <dbReference type="PROSITE" id="PS51114"/>
    </source>
</evidence>
<dbReference type="AlphaFoldDB" id="A0A6P3VQ88"/>
<dbReference type="GO" id="GO:0006516">
    <property type="term" value="P:glycoprotein catabolic process"/>
    <property type="evidence" value="ECO:0007669"/>
    <property type="project" value="TreeGrafter"/>
</dbReference>
<dbReference type="FunFam" id="2.60.120.260:FF:000012">
    <property type="entry name" value="F-box only protein 2"/>
    <property type="match status" value="1"/>
</dbReference>
<evidence type="ECO:0000313" key="3">
    <source>
        <dbReference type="RefSeq" id="XP_012678124.1"/>
    </source>
</evidence>
<dbReference type="KEGG" id="char:105895958"/>
<dbReference type="InterPro" id="IPR007397">
    <property type="entry name" value="F-box-assoc_dom"/>
</dbReference>
<gene>
    <name evidence="3" type="primary">fbxo2</name>
</gene>
<name>A0A6P3VQ88_CLUHA</name>
<dbReference type="CTD" id="26232"/>
<dbReference type="Pfam" id="PF04300">
    <property type="entry name" value="FBA"/>
    <property type="match status" value="1"/>
</dbReference>
<dbReference type="GO" id="GO:0036503">
    <property type="term" value="P:ERAD pathway"/>
    <property type="evidence" value="ECO:0007669"/>
    <property type="project" value="TreeGrafter"/>
</dbReference>
<sequence length="176" mass="20025">MAKNLLKNPCGEEQMDFWELTENGGSQWRVEDMPGDCGHSISDDDIKQYFATSFELCLKRQVVDLVAEGYTPEDLDTQPVVNVEDWYCGRTDCGCTYQLTACLLDENQEVLAEFKPDNVTLDPDSDDCSWKQVNHSFSEYGEGLRFISFEHGGQDSRFWHGWFGVRVTGSGVRVEL</sequence>
<dbReference type="PANTHER" id="PTHR12125:SF11">
    <property type="entry name" value="F-BOX ONLY PROTEIN 2"/>
    <property type="match status" value="1"/>
</dbReference>
<dbReference type="InterPro" id="IPR039752">
    <property type="entry name" value="F-box_only"/>
</dbReference>